<keyword evidence="2" id="KW-1185">Reference proteome</keyword>
<dbReference type="EMBL" id="CM037629">
    <property type="protein sequence ID" value="KAH7990179.1"/>
    <property type="molecule type" value="Genomic_DNA"/>
</dbReference>
<dbReference type="Proteomes" id="UP000827872">
    <property type="component" value="Linkage Group LG16"/>
</dbReference>
<sequence>MLLEYDHASRKLHNTPVIPAVKAFDSTGMIFAEFGWEHTPALPVMLADLVSKAIVVDEDHPWVTTDSKGGRAFSGSLEGRIFRAPRSCVICVEFQKDLGSRRYPAVS</sequence>
<protein>
    <submittedName>
        <fullName evidence="1">Uncharacterized protein</fullName>
    </submittedName>
</protein>
<organism evidence="1 2">
    <name type="scientific">Sphaerodactylus townsendi</name>
    <dbReference type="NCBI Taxonomy" id="933632"/>
    <lineage>
        <taxon>Eukaryota</taxon>
        <taxon>Metazoa</taxon>
        <taxon>Chordata</taxon>
        <taxon>Craniata</taxon>
        <taxon>Vertebrata</taxon>
        <taxon>Euteleostomi</taxon>
        <taxon>Lepidosauria</taxon>
        <taxon>Squamata</taxon>
        <taxon>Bifurcata</taxon>
        <taxon>Gekkota</taxon>
        <taxon>Sphaerodactylidae</taxon>
        <taxon>Sphaerodactylus</taxon>
    </lineage>
</organism>
<name>A0ACB8EC67_9SAUR</name>
<proteinExistence type="predicted"/>
<comment type="caution">
    <text evidence="1">The sequence shown here is derived from an EMBL/GenBank/DDBJ whole genome shotgun (WGS) entry which is preliminary data.</text>
</comment>
<accession>A0ACB8EC67</accession>
<reference evidence="1" key="1">
    <citation type="submission" date="2021-08" db="EMBL/GenBank/DDBJ databases">
        <title>The first chromosome-level gecko genome reveals the dynamic sex chromosomes of Neotropical dwarf geckos (Sphaerodactylidae: Sphaerodactylus).</title>
        <authorList>
            <person name="Pinto B.J."/>
            <person name="Keating S.E."/>
            <person name="Gamble T."/>
        </authorList>
    </citation>
    <scope>NUCLEOTIDE SEQUENCE</scope>
    <source>
        <strain evidence="1">TG3544</strain>
    </source>
</reference>
<evidence type="ECO:0000313" key="2">
    <source>
        <dbReference type="Proteomes" id="UP000827872"/>
    </source>
</evidence>
<gene>
    <name evidence="1" type="ORF">K3G42_003890</name>
</gene>
<evidence type="ECO:0000313" key="1">
    <source>
        <dbReference type="EMBL" id="KAH7990179.1"/>
    </source>
</evidence>